<evidence type="ECO:0000256" key="1">
    <source>
        <dbReference type="SAM" id="MobiDB-lite"/>
    </source>
</evidence>
<organism evidence="2 3">
    <name type="scientific">Paxillus involutus ATCC 200175</name>
    <dbReference type="NCBI Taxonomy" id="664439"/>
    <lineage>
        <taxon>Eukaryota</taxon>
        <taxon>Fungi</taxon>
        <taxon>Dikarya</taxon>
        <taxon>Basidiomycota</taxon>
        <taxon>Agaricomycotina</taxon>
        <taxon>Agaricomycetes</taxon>
        <taxon>Agaricomycetidae</taxon>
        <taxon>Boletales</taxon>
        <taxon>Paxilineae</taxon>
        <taxon>Paxillaceae</taxon>
        <taxon>Paxillus</taxon>
    </lineage>
</organism>
<reference evidence="3" key="2">
    <citation type="submission" date="2015-01" db="EMBL/GenBank/DDBJ databases">
        <title>Evolutionary Origins and Diversification of the Mycorrhizal Mutualists.</title>
        <authorList>
            <consortium name="DOE Joint Genome Institute"/>
            <consortium name="Mycorrhizal Genomics Consortium"/>
            <person name="Kohler A."/>
            <person name="Kuo A."/>
            <person name="Nagy L.G."/>
            <person name="Floudas D."/>
            <person name="Copeland A."/>
            <person name="Barry K.W."/>
            <person name="Cichocki N."/>
            <person name="Veneault-Fourrey C."/>
            <person name="LaButti K."/>
            <person name="Lindquist E.A."/>
            <person name="Lipzen A."/>
            <person name="Lundell T."/>
            <person name="Morin E."/>
            <person name="Murat C."/>
            <person name="Riley R."/>
            <person name="Ohm R."/>
            <person name="Sun H."/>
            <person name="Tunlid A."/>
            <person name="Henrissat B."/>
            <person name="Grigoriev I.V."/>
            <person name="Hibbett D.S."/>
            <person name="Martin F."/>
        </authorList>
    </citation>
    <scope>NUCLEOTIDE SEQUENCE [LARGE SCALE GENOMIC DNA]</scope>
    <source>
        <strain evidence="3">ATCC 200175</strain>
    </source>
</reference>
<reference evidence="2 3" key="1">
    <citation type="submission" date="2014-06" db="EMBL/GenBank/DDBJ databases">
        <authorList>
            <consortium name="DOE Joint Genome Institute"/>
            <person name="Kuo A."/>
            <person name="Kohler A."/>
            <person name="Nagy L.G."/>
            <person name="Floudas D."/>
            <person name="Copeland A."/>
            <person name="Barry K.W."/>
            <person name="Cichocki N."/>
            <person name="Veneault-Fourrey C."/>
            <person name="LaButti K."/>
            <person name="Lindquist E.A."/>
            <person name="Lipzen A."/>
            <person name="Lundell T."/>
            <person name="Morin E."/>
            <person name="Murat C."/>
            <person name="Sun H."/>
            <person name="Tunlid A."/>
            <person name="Henrissat B."/>
            <person name="Grigoriev I.V."/>
            <person name="Hibbett D.S."/>
            <person name="Martin F."/>
            <person name="Nordberg H.P."/>
            <person name="Cantor M.N."/>
            <person name="Hua S.X."/>
        </authorList>
    </citation>
    <scope>NUCLEOTIDE SEQUENCE [LARGE SCALE GENOMIC DNA]</scope>
    <source>
        <strain evidence="2 3">ATCC 200175</strain>
    </source>
</reference>
<dbReference type="EMBL" id="KN821193">
    <property type="protein sequence ID" value="KIJ05164.1"/>
    <property type="molecule type" value="Genomic_DNA"/>
</dbReference>
<feature type="region of interest" description="Disordered" evidence="1">
    <location>
        <begin position="209"/>
        <end position="234"/>
    </location>
</feature>
<dbReference type="HOGENOM" id="CLU_037286_0_1_1"/>
<gene>
    <name evidence="2" type="ORF">PAXINDRAFT_21556</name>
</gene>
<sequence length="440" mass="49522">MPGKVDVFHGDYSKEEEPTEWFMTFQLSLPSSWNDDQKVERFQLHLVPNSYADEWFNNLSVLDTMSMTALRAAFFKRWPPTKKPKWSKAQQKERIRGHVLQEEDIGTWIAEGRVGDYGQNVWAVNVMRLALSMGDVEGMLIEYAIEGIPTVLKEHLTGEYDTWEEFLEGVRSVPKGKLSTGRQRIAENRARDDAVANLQQQIAQMSLRAQTGTTATARPSYRATPTTLAGNPLPTSPNIAMSMQRQYGAPVAPSRGAMVSRPPLTRALILEKVAATPQRPNTEAGRRLYDADIENWHRTYGNEPPSLDRPYPIRPGTATAGTGECFSCGTVTEPPHTGHTCTSTTPIRPYETRWRQIVTSMLRRVNQFRPTPMPVQYIWPMTTPPQPGYAPITPPVYMVATSEEWGAEQTAGDYADVQEANWNYAVQENYPGLPHVPDQL</sequence>
<feature type="compositionally biased region" description="Polar residues" evidence="1">
    <location>
        <begin position="209"/>
        <end position="229"/>
    </location>
</feature>
<keyword evidence="3" id="KW-1185">Reference proteome</keyword>
<dbReference type="AlphaFoldDB" id="A0A0C9SLX1"/>
<protein>
    <submittedName>
        <fullName evidence="2">Uncharacterized protein</fullName>
    </submittedName>
</protein>
<name>A0A0C9SLX1_PAXIN</name>
<proteinExistence type="predicted"/>
<dbReference type="OrthoDB" id="2678560at2759"/>
<dbReference type="Proteomes" id="UP000053647">
    <property type="component" value="Unassembled WGS sequence"/>
</dbReference>
<evidence type="ECO:0000313" key="3">
    <source>
        <dbReference type="Proteomes" id="UP000053647"/>
    </source>
</evidence>
<evidence type="ECO:0000313" key="2">
    <source>
        <dbReference type="EMBL" id="KIJ05164.1"/>
    </source>
</evidence>
<accession>A0A0C9SLX1</accession>